<feature type="transmembrane region" description="Helical" evidence="1">
    <location>
        <begin position="183"/>
        <end position="201"/>
    </location>
</feature>
<protein>
    <recommendedName>
        <fullName evidence="4">MFS transporter</fullName>
    </recommendedName>
</protein>
<keyword evidence="3" id="KW-1185">Reference proteome</keyword>
<dbReference type="Proteomes" id="UP001498476">
    <property type="component" value="Unassembled WGS sequence"/>
</dbReference>
<dbReference type="EMBL" id="JAZAVJ010000003">
    <property type="protein sequence ID" value="KAK7424707.1"/>
    <property type="molecule type" value="Genomic_DNA"/>
</dbReference>
<keyword evidence="1" id="KW-0812">Transmembrane</keyword>
<keyword evidence="1" id="KW-1133">Transmembrane helix</keyword>
<evidence type="ECO:0000313" key="2">
    <source>
        <dbReference type="EMBL" id="KAK7424707.1"/>
    </source>
</evidence>
<evidence type="ECO:0008006" key="4">
    <source>
        <dbReference type="Google" id="ProtNLM"/>
    </source>
</evidence>
<keyword evidence="1" id="KW-0472">Membrane</keyword>
<accession>A0ABR1HU09</accession>
<reference evidence="2 3" key="1">
    <citation type="journal article" date="2025" name="Microbiol. Resour. Announc.">
        <title>Draft genome sequences for Neonectria magnoliae and Neonectria punicea, canker pathogens of Liriodendron tulipifera and Acer saccharum in West Virginia.</title>
        <authorList>
            <person name="Petronek H.M."/>
            <person name="Kasson M.T."/>
            <person name="Metheny A.M."/>
            <person name="Stauder C.M."/>
            <person name="Lovett B."/>
            <person name="Lynch S.C."/>
            <person name="Garnas J.R."/>
            <person name="Kasson L.R."/>
            <person name="Stajich J.E."/>
        </authorList>
    </citation>
    <scope>NUCLEOTIDE SEQUENCE [LARGE SCALE GENOMIC DNA]</scope>
    <source>
        <strain evidence="2 3">NRRL 64653</strain>
    </source>
</reference>
<name>A0ABR1HU09_9HYPO</name>
<evidence type="ECO:0000313" key="3">
    <source>
        <dbReference type="Proteomes" id="UP001498476"/>
    </source>
</evidence>
<sequence length="228" mass="24906">MAGSSITGQVPLVVYLRRAQFGDGLSFLTLPHNFPCFSPVRDGPYTNTSAADAPARGLDIPRRSVLCVHPTPRGSKTYAPDFANTSTAAAAPTFCKCTCFKNSTIIPLGPESDGSRQLRRASPVDDDALLSRPHVIIPRSKSKSCSECTKAFCLSQGIDFCKNAKEEDVTTMCFQRDSNKDRIIVWGFIIGTVGLLAWAAFKRVVRWREGNPVGRQTANYAPMPGNFR</sequence>
<comment type="caution">
    <text evidence="2">The sequence shown here is derived from an EMBL/GenBank/DDBJ whole genome shotgun (WGS) entry which is preliminary data.</text>
</comment>
<proteinExistence type="predicted"/>
<gene>
    <name evidence="2" type="ORF">QQX98_000285</name>
</gene>
<evidence type="ECO:0000256" key="1">
    <source>
        <dbReference type="SAM" id="Phobius"/>
    </source>
</evidence>
<dbReference type="PANTHER" id="PTHR36854">
    <property type="entry name" value="CHROMOSOME 9, WHOLE GENOME SHOTGUN SEQUENCE"/>
    <property type="match status" value="1"/>
</dbReference>
<dbReference type="PANTHER" id="PTHR36854:SF1">
    <property type="entry name" value="TRANSMEMBRANE PROTEIN"/>
    <property type="match status" value="1"/>
</dbReference>
<organism evidence="2 3">
    <name type="scientific">Neonectria punicea</name>
    <dbReference type="NCBI Taxonomy" id="979145"/>
    <lineage>
        <taxon>Eukaryota</taxon>
        <taxon>Fungi</taxon>
        <taxon>Dikarya</taxon>
        <taxon>Ascomycota</taxon>
        <taxon>Pezizomycotina</taxon>
        <taxon>Sordariomycetes</taxon>
        <taxon>Hypocreomycetidae</taxon>
        <taxon>Hypocreales</taxon>
        <taxon>Nectriaceae</taxon>
        <taxon>Neonectria</taxon>
    </lineage>
</organism>